<keyword evidence="8" id="KW-1185">Reference proteome</keyword>
<feature type="compositionally biased region" description="Basic and acidic residues" evidence="5">
    <location>
        <begin position="332"/>
        <end position="360"/>
    </location>
</feature>
<organism evidence="7 8">
    <name type="scientific">Oryza meyeriana var. granulata</name>
    <dbReference type="NCBI Taxonomy" id="110450"/>
    <lineage>
        <taxon>Eukaryota</taxon>
        <taxon>Viridiplantae</taxon>
        <taxon>Streptophyta</taxon>
        <taxon>Embryophyta</taxon>
        <taxon>Tracheophyta</taxon>
        <taxon>Spermatophyta</taxon>
        <taxon>Magnoliopsida</taxon>
        <taxon>Liliopsida</taxon>
        <taxon>Poales</taxon>
        <taxon>Poaceae</taxon>
        <taxon>BOP clade</taxon>
        <taxon>Oryzoideae</taxon>
        <taxon>Oryzeae</taxon>
        <taxon>Oryzinae</taxon>
        <taxon>Oryza</taxon>
        <taxon>Oryza meyeriana</taxon>
    </lineage>
</organism>
<dbReference type="GO" id="GO:0005737">
    <property type="term" value="C:cytoplasm"/>
    <property type="evidence" value="ECO:0007669"/>
    <property type="project" value="TreeGrafter"/>
</dbReference>
<feature type="compositionally biased region" description="Basic and acidic residues" evidence="5">
    <location>
        <begin position="619"/>
        <end position="631"/>
    </location>
</feature>
<evidence type="ECO:0000256" key="4">
    <source>
        <dbReference type="ARBA" id="ARBA00047960"/>
    </source>
</evidence>
<dbReference type="PANTHER" id="PTHR43900:SF95">
    <property type="entry name" value="GLUTATHIONE TRANSFERASE"/>
    <property type="match status" value="1"/>
</dbReference>
<feature type="domain" description="GST C-terminal" evidence="6">
    <location>
        <begin position="96"/>
        <end position="226"/>
    </location>
</feature>
<feature type="compositionally biased region" description="Basic and acidic residues" evidence="5">
    <location>
        <begin position="264"/>
        <end position="286"/>
    </location>
</feature>
<keyword evidence="3" id="KW-0808">Transferase</keyword>
<dbReference type="Pfam" id="PF00043">
    <property type="entry name" value="GST_C"/>
    <property type="match status" value="1"/>
</dbReference>
<dbReference type="InterPro" id="IPR040079">
    <property type="entry name" value="Glutathione_S-Trfase"/>
</dbReference>
<dbReference type="OrthoDB" id="249703at2759"/>
<gene>
    <name evidence="7" type="ORF">E2562_007187</name>
</gene>
<dbReference type="Gene3D" id="3.40.30.10">
    <property type="entry name" value="Glutaredoxin"/>
    <property type="match status" value="1"/>
</dbReference>
<feature type="compositionally biased region" description="Polar residues" evidence="5">
    <location>
        <begin position="715"/>
        <end position="738"/>
    </location>
</feature>
<feature type="compositionally biased region" description="Polar residues" evidence="5">
    <location>
        <begin position="755"/>
        <end position="790"/>
    </location>
</feature>
<dbReference type="SFLD" id="SFLDG00358">
    <property type="entry name" value="Main_(cytGST)"/>
    <property type="match status" value="1"/>
</dbReference>
<sequence>MAGLSTRAGAPVVKLYHEKSMILPDVSRVLACLYEKNIQFETVKDSYKDILRLQASRSVPVPFYDGPTFLQESRAICRYIAETYEQCGYPFLLGKDVLERASIEQWLRHEEHAFDPPSRALFCHLAFPVHDDDDDDINKGKRKLEEVLEVYEQRLGESEFLAGNKFTLADLVHLPNTHHIVTSEFAYLYDSRKNVQRWWNTISTRDSWQQVLRDMNSVEEEYQMELERQEEQWQTEPPQTYVSHTIRIDPRKTTGPDSRTVSSHTDEAATPHEIDERASVDPRFDKPAPYTKPTTDIPQTSAHTDLGTSPATEAGETSSDLRGGVQPSYGQEHVEQAKITSADRRADTRLPEHVASKDVQDENALPAQPRGTQEVTKDARQDDQKRVIEATPQQQPSESQEDTHNTTSEDDRFATKRLREMMEESDKAAQAVKSQPTDFQPSKEEETSYIYKKPSDVQDTTILDDSKTASSPSTGTQAPDFPTGAAERRVASPTKGGMPHDDSGATKPQKSPSMNEQEKIPVVPSQAQPASSGQASKSSKEVSPDDGLGQLSTINQWRQAFAPPPTKQAAPDAPSNDELAKTAGVDKRTPPSTPKQTPRDDRNALATGRGAARGIGNEQSDKSSITDERAPKMTPRQAAPSDTQRASSAPTQEGINGARGTNDDMFGKTSRADQSNTPAIAKQTTVQGEIPDVRGNSDDDRDMKLAADEKEATNRQKPVSSSQQTTEPIKGTTPTSYGITGDDLAKKSRADERPTPSSKVQAPASDSASTALQGDPVSSQAPPPSSFTSTRNKENGISEAGQTNKVAPDELPGLSQQKPRKSKELKQN</sequence>
<evidence type="ECO:0000256" key="1">
    <source>
        <dbReference type="ARBA" id="ARBA00010128"/>
    </source>
</evidence>
<dbReference type="GO" id="GO:0006749">
    <property type="term" value="P:glutathione metabolic process"/>
    <property type="evidence" value="ECO:0007669"/>
    <property type="project" value="TreeGrafter"/>
</dbReference>
<comment type="caution">
    <text evidence="7">The sequence shown here is derived from an EMBL/GenBank/DDBJ whole genome shotgun (WGS) entry which is preliminary data.</text>
</comment>
<dbReference type="InterPro" id="IPR036249">
    <property type="entry name" value="Thioredoxin-like_sf"/>
</dbReference>
<feature type="compositionally biased region" description="Polar residues" evidence="5">
    <location>
        <begin position="292"/>
        <end position="320"/>
    </location>
</feature>
<accession>A0A6G1CDV7</accession>
<comment type="similarity">
    <text evidence="1">Belongs to the GST superfamily. Phi family.</text>
</comment>
<evidence type="ECO:0000256" key="3">
    <source>
        <dbReference type="ARBA" id="ARBA00022679"/>
    </source>
</evidence>
<feature type="compositionally biased region" description="Basic and acidic residues" evidence="5">
    <location>
        <begin position="401"/>
        <end position="427"/>
    </location>
</feature>
<dbReference type="Gene3D" id="1.20.1050.10">
    <property type="match status" value="1"/>
</dbReference>
<feature type="compositionally biased region" description="Low complexity" evidence="5">
    <location>
        <begin position="524"/>
        <end position="537"/>
    </location>
</feature>
<feature type="compositionally biased region" description="Polar residues" evidence="5">
    <location>
        <begin position="640"/>
        <end position="654"/>
    </location>
</feature>
<feature type="region of interest" description="Disordered" evidence="5">
    <location>
        <begin position="227"/>
        <end position="828"/>
    </location>
</feature>
<dbReference type="GO" id="GO:0004364">
    <property type="term" value="F:glutathione transferase activity"/>
    <property type="evidence" value="ECO:0007669"/>
    <property type="project" value="UniProtKB-EC"/>
</dbReference>
<dbReference type="EMBL" id="SPHZ02000009">
    <property type="protein sequence ID" value="KAF0898336.1"/>
    <property type="molecule type" value="Genomic_DNA"/>
</dbReference>
<dbReference type="SFLD" id="SFLDS00019">
    <property type="entry name" value="Glutathione_Transferase_(cytos"/>
    <property type="match status" value="1"/>
</dbReference>
<feature type="compositionally biased region" description="Polar residues" evidence="5">
    <location>
        <begin position="457"/>
        <end position="477"/>
    </location>
</feature>
<feature type="compositionally biased region" description="Basic and acidic residues" evidence="5">
    <location>
        <begin position="691"/>
        <end position="714"/>
    </location>
</feature>
<proteinExistence type="inferred from homology"/>
<feature type="compositionally biased region" description="Polar residues" evidence="5">
    <location>
        <begin position="506"/>
        <end position="515"/>
    </location>
</feature>
<dbReference type="PROSITE" id="PS50405">
    <property type="entry name" value="GST_CTER"/>
    <property type="match status" value="1"/>
</dbReference>
<evidence type="ECO:0000259" key="6">
    <source>
        <dbReference type="PROSITE" id="PS50405"/>
    </source>
</evidence>
<dbReference type="GO" id="GO:0043295">
    <property type="term" value="F:glutathione binding"/>
    <property type="evidence" value="ECO:0007669"/>
    <property type="project" value="TreeGrafter"/>
</dbReference>
<dbReference type="AlphaFoldDB" id="A0A6G1CDV7"/>
<dbReference type="FunFam" id="1.20.1050.10:FF:000042">
    <property type="entry name" value="Glutathione S-transferase F9"/>
    <property type="match status" value="1"/>
</dbReference>
<dbReference type="Pfam" id="PF13417">
    <property type="entry name" value="GST_N_3"/>
    <property type="match status" value="1"/>
</dbReference>
<dbReference type="PANTHER" id="PTHR43900">
    <property type="entry name" value="GLUTATHIONE S-TRANSFERASE RHO"/>
    <property type="match status" value="1"/>
</dbReference>
<feature type="compositionally biased region" description="Basic and acidic residues" evidence="5">
    <location>
        <begin position="375"/>
        <end position="388"/>
    </location>
</feature>
<dbReference type="InterPro" id="IPR004046">
    <property type="entry name" value="GST_C"/>
</dbReference>
<dbReference type="InterPro" id="IPR036282">
    <property type="entry name" value="Glutathione-S-Trfase_C_sf"/>
</dbReference>
<evidence type="ECO:0000313" key="7">
    <source>
        <dbReference type="EMBL" id="KAF0898336.1"/>
    </source>
</evidence>
<evidence type="ECO:0000313" key="8">
    <source>
        <dbReference type="Proteomes" id="UP000479710"/>
    </source>
</evidence>
<dbReference type="EC" id="2.5.1.18" evidence="2"/>
<evidence type="ECO:0000256" key="2">
    <source>
        <dbReference type="ARBA" id="ARBA00012452"/>
    </source>
</evidence>
<feature type="compositionally biased region" description="Basic and acidic residues" evidence="5">
    <location>
        <begin position="743"/>
        <end position="754"/>
    </location>
</feature>
<dbReference type="SUPFAM" id="SSF47616">
    <property type="entry name" value="GST C-terminal domain-like"/>
    <property type="match status" value="1"/>
</dbReference>
<comment type="catalytic activity">
    <reaction evidence="4">
        <text>RX + glutathione = an S-substituted glutathione + a halide anion + H(+)</text>
        <dbReference type="Rhea" id="RHEA:16437"/>
        <dbReference type="ChEBI" id="CHEBI:15378"/>
        <dbReference type="ChEBI" id="CHEBI:16042"/>
        <dbReference type="ChEBI" id="CHEBI:17792"/>
        <dbReference type="ChEBI" id="CHEBI:57925"/>
        <dbReference type="ChEBI" id="CHEBI:90779"/>
        <dbReference type="EC" id="2.5.1.18"/>
    </reaction>
</comment>
<name>A0A6G1CDV7_9ORYZ</name>
<dbReference type="CDD" id="cd03187">
    <property type="entry name" value="GST_C_Phi"/>
    <property type="match status" value="1"/>
</dbReference>
<dbReference type="InterPro" id="IPR004045">
    <property type="entry name" value="Glutathione_S-Trfase_N"/>
</dbReference>
<dbReference type="InterPro" id="IPR034347">
    <property type="entry name" value="GST_Phi_C"/>
</dbReference>
<dbReference type="Proteomes" id="UP000479710">
    <property type="component" value="Unassembled WGS sequence"/>
</dbReference>
<dbReference type="SUPFAM" id="SSF52833">
    <property type="entry name" value="Thioredoxin-like"/>
    <property type="match status" value="1"/>
</dbReference>
<feature type="compositionally biased region" description="Basic and acidic residues" evidence="5">
    <location>
        <begin position="578"/>
        <end position="589"/>
    </location>
</feature>
<dbReference type="InterPro" id="IPR010987">
    <property type="entry name" value="Glutathione-S-Trfase_C-like"/>
</dbReference>
<dbReference type="GO" id="GO:0009636">
    <property type="term" value="P:response to toxic substance"/>
    <property type="evidence" value="ECO:0007669"/>
    <property type="project" value="UniProtKB-ARBA"/>
</dbReference>
<protein>
    <recommendedName>
        <fullName evidence="2">glutathione transferase</fullName>
        <ecNumber evidence="2">2.5.1.18</ecNumber>
    </recommendedName>
</protein>
<evidence type="ECO:0000256" key="5">
    <source>
        <dbReference type="SAM" id="MobiDB-lite"/>
    </source>
</evidence>
<feature type="compositionally biased region" description="Polar residues" evidence="5">
    <location>
        <begin position="672"/>
        <end position="687"/>
    </location>
</feature>
<reference evidence="7 8" key="1">
    <citation type="submission" date="2019-11" db="EMBL/GenBank/DDBJ databases">
        <title>Whole genome sequence of Oryza granulata.</title>
        <authorList>
            <person name="Li W."/>
        </authorList>
    </citation>
    <scope>NUCLEOTIDE SEQUENCE [LARGE SCALE GENOMIC DNA]</scope>
    <source>
        <strain evidence="8">cv. Menghai</strain>
        <tissue evidence="7">Leaf</tissue>
    </source>
</reference>